<evidence type="ECO:0000313" key="6">
    <source>
        <dbReference type="Proteomes" id="UP000516786"/>
    </source>
</evidence>
<dbReference type="InterPro" id="IPR032623">
    <property type="entry name" value="FecR_N"/>
</dbReference>
<sequence>MSPLPQRQALSAAAQWFARLGEAPADPDLQQRWQAWHAADPQHQWAWQRVAMLQAQLNQAQGALGHDVLERAGQQGPALQRRMLLKGLLLGAGLGALGWRGYRDAPAWLADVRTAIGEQRRLTLSDGSRLILNTGSAVDIAFSNDTRQLRLRAGEIFVETAADHRPFMVSTAEGHIRALGTRFSVRQQDHQTRVCVYQHAVVVNPINAGGEQTRLDSGHGLLFDKTRILQRMPLASTDAAWTEGQLVVDDWRLDHLLEELQRYRSGYLGCDTAVGHLRVSGAYSLTDLDLTLATVARSLPVKLVRHTRFWTRVEPLRGNA</sequence>
<dbReference type="Proteomes" id="UP000516786">
    <property type="component" value="Chromosome"/>
</dbReference>
<evidence type="ECO:0000313" key="3">
    <source>
        <dbReference type="EMBL" id="BAW23139.1"/>
    </source>
</evidence>
<dbReference type="AlphaFoldDB" id="A0A1L7NCD3"/>
<protein>
    <submittedName>
        <fullName evidence="3">Amino acid ABC transporter substrate-binding protein</fullName>
    </submittedName>
    <submittedName>
        <fullName evidence="4">FecR domain-containing protein</fullName>
    </submittedName>
</protein>
<dbReference type="EMBL" id="CP061723">
    <property type="protein sequence ID" value="QOD00562.1"/>
    <property type="molecule type" value="Genomic_DNA"/>
</dbReference>
<feature type="domain" description="FecR N-terminal" evidence="2">
    <location>
        <begin position="12"/>
        <end position="52"/>
    </location>
</feature>
<dbReference type="Pfam" id="PF16220">
    <property type="entry name" value="DUF4880"/>
    <property type="match status" value="1"/>
</dbReference>
<dbReference type="PANTHER" id="PTHR30273">
    <property type="entry name" value="PERIPLASMIC SIGNAL SENSOR AND SIGMA FACTOR ACTIVATOR FECR-RELATED"/>
    <property type="match status" value="1"/>
</dbReference>
<feature type="domain" description="FecR protein" evidence="1">
    <location>
        <begin position="111"/>
        <end position="201"/>
    </location>
</feature>
<dbReference type="InterPro" id="IPR012373">
    <property type="entry name" value="Ferrdict_sens_TM"/>
</dbReference>
<reference evidence="3 5" key="1">
    <citation type="submission" date="2015-11" db="EMBL/GenBank/DDBJ databases">
        <title>Complete genome sequencing of a biphenyl-degrading bacterium, Pseudomonas putida KF715 (=NBRC110667).</title>
        <authorList>
            <person name="Suenaga H."/>
            <person name="Fujihara N."/>
            <person name="Watanabe T."/>
            <person name="Hirose J."/>
            <person name="Kimura N."/>
            <person name="Yamazoe A."/>
            <person name="Hosoyama A."/>
            <person name="Shimodaira J."/>
            <person name="Furukawa K."/>
        </authorList>
    </citation>
    <scope>NUCLEOTIDE SEQUENCE [LARGE SCALE GENOMIC DNA]</scope>
    <source>
        <strain evidence="3 5">KF715</strain>
    </source>
</reference>
<dbReference type="GO" id="GO:0016989">
    <property type="term" value="F:sigma factor antagonist activity"/>
    <property type="evidence" value="ECO:0007669"/>
    <property type="project" value="TreeGrafter"/>
</dbReference>
<name>A0A1L7NCD3_PSEPU</name>
<organism evidence="3 5">
    <name type="scientific">Pseudomonas putida</name>
    <name type="common">Arthrobacter siderocapsulatus</name>
    <dbReference type="NCBI Taxonomy" id="303"/>
    <lineage>
        <taxon>Bacteria</taxon>
        <taxon>Pseudomonadati</taxon>
        <taxon>Pseudomonadota</taxon>
        <taxon>Gammaproteobacteria</taxon>
        <taxon>Pseudomonadales</taxon>
        <taxon>Pseudomonadaceae</taxon>
        <taxon>Pseudomonas</taxon>
    </lineage>
</organism>
<dbReference type="PIRSF" id="PIRSF018266">
    <property type="entry name" value="FecR"/>
    <property type="match status" value="1"/>
</dbReference>
<dbReference type="Pfam" id="PF04773">
    <property type="entry name" value="FecR"/>
    <property type="match status" value="1"/>
</dbReference>
<gene>
    <name evidence="4" type="ORF">ID616_13095</name>
    <name evidence="3" type="ORF">KF715C_ch25660</name>
</gene>
<dbReference type="Gene3D" id="2.60.120.1440">
    <property type="match status" value="1"/>
</dbReference>
<dbReference type="RefSeq" id="WP_016486706.1">
    <property type="nucleotide sequence ID" value="NZ_AP015029.1"/>
</dbReference>
<dbReference type="Proteomes" id="UP000218731">
    <property type="component" value="Chromosome 1"/>
</dbReference>
<dbReference type="InterPro" id="IPR006860">
    <property type="entry name" value="FecR"/>
</dbReference>
<dbReference type="PANTHER" id="PTHR30273:SF2">
    <property type="entry name" value="PROTEIN FECR"/>
    <property type="match status" value="1"/>
</dbReference>
<evidence type="ECO:0000259" key="2">
    <source>
        <dbReference type="Pfam" id="PF16220"/>
    </source>
</evidence>
<evidence type="ECO:0000313" key="5">
    <source>
        <dbReference type="Proteomes" id="UP000218731"/>
    </source>
</evidence>
<dbReference type="EMBL" id="AP015029">
    <property type="protein sequence ID" value="BAW23139.1"/>
    <property type="molecule type" value="Genomic_DNA"/>
</dbReference>
<accession>A0A1L7NCD3</accession>
<reference evidence="4 6" key="2">
    <citation type="submission" date="2020-09" db="EMBL/GenBank/DDBJ databases">
        <title>Co-existence of a novel multidrug-resistance efflux pump with carbapenem resistance gene blaVIM-2 in one megaplasmid in Pseudomonas putida.</title>
        <authorList>
            <person name="Peng K."/>
            <person name="Li R."/>
        </authorList>
    </citation>
    <scope>NUCLEOTIDE SEQUENCE [LARGE SCALE GENOMIC DNA]</scope>
    <source>
        <strain evidence="4 6">ZXPA-20</strain>
    </source>
</reference>
<evidence type="ECO:0000313" key="4">
    <source>
        <dbReference type="EMBL" id="QOD00562.1"/>
    </source>
</evidence>
<proteinExistence type="predicted"/>
<evidence type="ECO:0000259" key="1">
    <source>
        <dbReference type="Pfam" id="PF04773"/>
    </source>
</evidence>